<evidence type="ECO:0000313" key="4">
    <source>
        <dbReference type="Proteomes" id="UP000806285"/>
    </source>
</evidence>
<keyword evidence="4" id="KW-1185">Reference proteome</keyword>
<evidence type="ECO:0000313" key="3">
    <source>
        <dbReference type="EMBL" id="MBE7366250.1"/>
    </source>
</evidence>
<accession>A0ABR9RYF0</accession>
<dbReference type="RefSeq" id="WP_193674878.1">
    <property type="nucleotide sequence ID" value="NZ_JADDIV010000001.1"/>
</dbReference>
<feature type="signal peptide" evidence="2">
    <location>
        <begin position="1"/>
        <end position="23"/>
    </location>
</feature>
<reference evidence="3 4" key="1">
    <citation type="submission" date="2020-10" db="EMBL/GenBank/DDBJ databases">
        <title>Ramlibacter sp. HM2 16S ribosomal RNA gene Genome sequencing and assembly.</title>
        <authorList>
            <person name="Kang M."/>
        </authorList>
    </citation>
    <scope>NUCLEOTIDE SEQUENCE [LARGE SCALE GENOMIC DNA]</scope>
    <source>
        <strain evidence="3 4">HM2</strain>
    </source>
</reference>
<gene>
    <name evidence="3" type="ORF">IM787_01595</name>
</gene>
<feature type="compositionally biased region" description="Low complexity" evidence="1">
    <location>
        <begin position="35"/>
        <end position="61"/>
    </location>
</feature>
<organism evidence="3 4">
    <name type="scientific">Ramlibacter pallidus</name>
    <dbReference type="NCBI Taxonomy" id="2780087"/>
    <lineage>
        <taxon>Bacteria</taxon>
        <taxon>Pseudomonadati</taxon>
        <taxon>Pseudomonadota</taxon>
        <taxon>Betaproteobacteria</taxon>
        <taxon>Burkholderiales</taxon>
        <taxon>Comamonadaceae</taxon>
        <taxon>Ramlibacter</taxon>
    </lineage>
</organism>
<feature type="region of interest" description="Disordered" evidence="1">
    <location>
        <begin position="35"/>
        <end position="88"/>
    </location>
</feature>
<keyword evidence="2" id="KW-0732">Signal</keyword>
<name>A0ABR9RYF0_9BURK</name>
<sequence>MKKFTQAAGLAAVLALAAGGALAQSGSAAGAASGASAGAAAGAAGTTGVTTGSTAGATTTANRIAPADGSNALQQPGGMGTQGSMPVVQTHIHGASVVQAHQSTRVDGNSTITTTQYWANVPANVHTDDRFQRWQRLK</sequence>
<feature type="chain" id="PRO_5046542048" evidence="2">
    <location>
        <begin position="24"/>
        <end position="138"/>
    </location>
</feature>
<evidence type="ECO:0000256" key="1">
    <source>
        <dbReference type="SAM" id="MobiDB-lite"/>
    </source>
</evidence>
<protein>
    <submittedName>
        <fullName evidence="3">Uncharacterized protein</fullName>
    </submittedName>
</protein>
<comment type="caution">
    <text evidence="3">The sequence shown here is derived from an EMBL/GenBank/DDBJ whole genome shotgun (WGS) entry which is preliminary data.</text>
</comment>
<dbReference type="EMBL" id="JADDIV010000001">
    <property type="protein sequence ID" value="MBE7366250.1"/>
    <property type="molecule type" value="Genomic_DNA"/>
</dbReference>
<evidence type="ECO:0000256" key="2">
    <source>
        <dbReference type="SAM" id="SignalP"/>
    </source>
</evidence>
<dbReference type="Proteomes" id="UP000806285">
    <property type="component" value="Unassembled WGS sequence"/>
</dbReference>
<proteinExistence type="predicted"/>